<proteinExistence type="predicted"/>
<dbReference type="EMBL" id="SBJO01000273">
    <property type="protein sequence ID" value="KAF9761700.1"/>
    <property type="molecule type" value="Genomic_DNA"/>
</dbReference>
<dbReference type="OrthoDB" id="1902587at2759"/>
<reference evidence="2 3" key="1">
    <citation type="journal article" date="2020" name="Genome Biol. Evol.">
        <title>Comparative genomics of strictly vertically transmitted, feminizing microsporidia endosymbionts of amphipod crustaceans.</title>
        <authorList>
            <person name="Cormier A."/>
            <person name="Chebbi M.A."/>
            <person name="Giraud I."/>
            <person name="Wattier R."/>
            <person name="Teixeira M."/>
            <person name="Gilbert C."/>
            <person name="Rigaud T."/>
            <person name="Cordaux R."/>
        </authorList>
    </citation>
    <scope>NUCLEOTIDE SEQUENCE [LARGE SCALE GENOMIC DNA]</scope>
    <source>
        <strain evidence="2 3">Ou3-Ou53</strain>
    </source>
</reference>
<keyword evidence="3" id="KW-1185">Reference proteome</keyword>
<keyword evidence="1" id="KW-0732">Signal</keyword>
<evidence type="ECO:0000256" key="1">
    <source>
        <dbReference type="SAM" id="SignalP"/>
    </source>
</evidence>
<dbReference type="AlphaFoldDB" id="A0A9P6GY28"/>
<gene>
    <name evidence="2" type="ORF">NGRA_2450</name>
</gene>
<feature type="signal peptide" evidence="1">
    <location>
        <begin position="1"/>
        <end position="20"/>
    </location>
</feature>
<feature type="chain" id="PRO_5040307089" evidence="1">
    <location>
        <begin position="21"/>
        <end position="376"/>
    </location>
</feature>
<organism evidence="2 3">
    <name type="scientific">Nosema granulosis</name>
    <dbReference type="NCBI Taxonomy" id="83296"/>
    <lineage>
        <taxon>Eukaryota</taxon>
        <taxon>Fungi</taxon>
        <taxon>Fungi incertae sedis</taxon>
        <taxon>Microsporidia</taxon>
        <taxon>Nosematidae</taxon>
        <taxon>Nosema</taxon>
    </lineage>
</organism>
<evidence type="ECO:0000313" key="3">
    <source>
        <dbReference type="Proteomes" id="UP000740883"/>
    </source>
</evidence>
<accession>A0A9P6GY28</accession>
<sequence length="376" mass="43817">MFILLYLLSLSASYIQYDMGTVGFYEEKITKKYNASPRSDEVEIKELSIKDFENAATQEVCEGKFLHVGDDIFIHGLIDKENLENIYTTINQETGGSAPITLPLSDKNTFFPNNPKRLIVKYIFQRKENEQTIYSNSYESFDLINTSNRIDFVRFIHDYKKLCLSLIKCMRNSYKLRNCDIEEDPPKGLIVNLIGKEDRAFFTNLTDVELVNLFKLTWSVIKEDFNEELGINVILEYVKKIQNERFENQTTSETSQNQELLIPSEGYFGLFRLLTHLGISKFKSIPINLAYFTPDFIDDGPISIYKAISLTFKDNLEDVSVKCFDNDKNELEIVQKYTIFNNRVIIFYDDIANQHYIRIKIGEKETDLIDIHSRKD</sequence>
<dbReference type="Proteomes" id="UP000740883">
    <property type="component" value="Unassembled WGS sequence"/>
</dbReference>
<name>A0A9P6GY28_9MICR</name>
<protein>
    <submittedName>
        <fullName evidence="2">Uncharacterized protein</fullName>
    </submittedName>
</protein>
<evidence type="ECO:0000313" key="2">
    <source>
        <dbReference type="EMBL" id="KAF9761700.1"/>
    </source>
</evidence>
<comment type="caution">
    <text evidence="2">The sequence shown here is derived from an EMBL/GenBank/DDBJ whole genome shotgun (WGS) entry which is preliminary data.</text>
</comment>